<accession>A0AAV2HHV0</accession>
<evidence type="ECO:0000256" key="2">
    <source>
        <dbReference type="ARBA" id="ARBA00022692"/>
    </source>
</evidence>
<keyword evidence="6" id="KW-0472">Membrane</keyword>
<dbReference type="PANTHER" id="PTHR14002">
    <property type="entry name" value="ENDOGLIN/TGF-BETA RECEPTOR TYPE III"/>
    <property type="match status" value="1"/>
</dbReference>
<comment type="caution">
    <text evidence="13">The sequence shown here is derived from an EMBL/GenBank/DDBJ whole genome shotgun (WGS) entry which is preliminary data.</text>
</comment>
<evidence type="ECO:0000313" key="14">
    <source>
        <dbReference type="Proteomes" id="UP001497497"/>
    </source>
</evidence>
<keyword evidence="14" id="KW-1185">Reference proteome</keyword>
<evidence type="ECO:0000256" key="5">
    <source>
        <dbReference type="ARBA" id="ARBA00022989"/>
    </source>
</evidence>
<keyword evidence="5" id="KW-1133">Transmembrane helix</keyword>
<evidence type="ECO:0000256" key="1">
    <source>
        <dbReference type="ARBA" id="ARBA00004167"/>
    </source>
</evidence>
<dbReference type="InterPro" id="IPR042235">
    <property type="entry name" value="ZP-C_dom"/>
</dbReference>
<evidence type="ECO:0000256" key="4">
    <source>
        <dbReference type="ARBA" id="ARBA00022737"/>
    </source>
</evidence>
<dbReference type="SMART" id="SM00241">
    <property type="entry name" value="ZP"/>
    <property type="match status" value="1"/>
</dbReference>
<keyword evidence="8" id="KW-0325">Glycoprotein</keyword>
<dbReference type="Gene3D" id="2.60.40.4100">
    <property type="entry name" value="Zona pellucida, ZP-C domain"/>
    <property type="match status" value="2"/>
</dbReference>
<feature type="domain" description="SRCR" evidence="11">
    <location>
        <begin position="186"/>
        <end position="293"/>
    </location>
</feature>
<dbReference type="Pfam" id="PF00530">
    <property type="entry name" value="SRCR"/>
    <property type="match status" value="2"/>
</dbReference>
<dbReference type="InterPro" id="IPR036772">
    <property type="entry name" value="SRCR-like_dom_sf"/>
</dbReference>
<feature type="domain" description="ZP" evidence="12">
    <location>
        <begin position="606"/>
        <end position="740"/>
    </location>
</feature>
<evidence type="ECO:0000256" key="7">
    <source>
        <dbReference type="ARBA" id="ARBA00023157"/>
    </source>
</evidence>
<evidence type="ECO:0000256" key="10">
    <source>
        <dbReference type="SAM" id="SignalP"/>
    </source>
</evidence>
<dbReference type="AlphaFoldDB" id="A0AAV2HHV0"/>
<evidence type="ECO:0000256" key="3">
    <source>
        <dbReference type="ARBA" id="ARBA00022729"/>
    </source>
</evidence>
<feature type="domain" description="ZP" evidence="12">
    <location>
        <begin position="307"/>
        <end position="574"/>
    </location>
</feature>
<comment type="caution">
    <text evidence="9">Lacks conserved residue(s) required for the propagation of feature annotation.</text>
</comment>
<dbReference type="PROSITE" id="PS51034">
    <property type="entry name" value="ZP_2"/>
    <property type="match status" value="2"/>
</dbReference>
<dbReference type="Proteomes" id="UP001497497">
    <property type="component" value="Unassembled WGS sequence"/>
</dbReference>
<dbReference type="InterPro" id="IPR001190">
    <property type="entry name" value="SRCR"/>
</dbReference>
<feature type="domain" description="SRCR" evidence="11">
    <location>
        <begin position="36"/>
        <end position="139"/>
    </location>
</feature>
<dbReference type="Pfam" id="PF00100">
    <property type="entry name" value="Zona_pellucida"/>
    <property type="match status" value="2"/>
</dbReference>
<keyword evidence="3 10" id="KW-0732">Signal</keyword>
<dbReference type="InterPro" id="IPR001507">
    <property type="entry name" value="ZP_dom"/>
</dbReference>
<keyword evidence="7 9" id="KW-1015">Disulfide bond</keyword>
<evidence type="ECO:0000256" key="6">
    <source>
        <dbReference type="ARBA" id="ARBA00023136"/>
    </source>
</evidence>
<evidence type="ECO:0000259" key="12">
    <source>
        <dbReference type="PROSITE" id="PS51034"/>
    </source>
</evidence>
<evidence type="ECO:0000259" key="11">
    <source>
        <dbReference type="PROSITE" id="PS50287"/>
    </source>
</evidence>
<protein>
    <recommendedName>
        <fullName evidence="15">Deleted in malignant brain tumors 1 protein-like</fullName>
    </recommendedName>
</protein>
<dbReference type="SMART" id="SM00202">
    <property type="entry name" value="SR"/>
    <property type="match status" value="2"/>
</dbReference>
<organism evidence="13 14">
    <name type="scientific">Lymnaea stagnalis</name>
    <name type="common">Great pond snail</name>
    <name type="synonym">Helix stagnalis</name>
    <dbReference type="NCBI Taxonomy" id="6523"/>
    <lineage>
        <taxon>Eukaryota</taxon>
        <taxon>Metazoa</taxon>
        <taxon>Spiralia</taxon>
        <taxon>Lophotrochozoa</taxon>
        <taxon>Mollusca</taxon>
        <taxon>Gastropoda</taxon>
        <taxon>Heterobranchia</taxon>
        <taxon>Euthyneura</taxon>
        <taxon>Panpulmonata</taxon>
        <taxon>Hygrophila</taxon>
        <taxon>Lymnaeoidea</taxon>
        <taxon>Lymnaeidae</taxon>
        <taxon>Lymnaea</taxon>
    </lineage>
</organism>
<reference evidence="13 14" key="1">
    <citation type="submission" date="2024-04" db="EMBL/GenBank/DDBJ databases">
        <authorList>
            <consortium name="Genoscope - CEA"/>
            <person name="William W."/>
        </authorList>
    </citation>
    <scope>NUCLEOTIDE SEQUENCE [LARGE SCALE GENOMIC DNA]</scope>
</reference>
<feature type="chain" id="PRO_5043371083" description="Deleted in malignant brain tumors 1 protein-like" evidence="10">
    <location>
        <begin position="27"/>
        <end position="802"/>
    </location>
</feature>
<dbReference type="PANTHER" id="PTHR14002:SF43">
    <property type="entry name" value="DELTA-LIKE PROTEIN"/>
    <property type="match status" value="1"/>
</dbReference>
<evidence type="ECO:0008006" key="15">
    <source>
        <dbReference type="Google" id="ProtNLM"/>
    </source>
</evidence>
<proteinExistence type="predicted"/>
<dbReference type="InterPro" id="IPR055356">
    <property type="entry name" value="ZP-N"/>
</dbReference>
<dbReference type="PROSITE" id="PS50287">
    <property type="entry name" value="SRCR_2"/>
    <property type="match status" value="2"/>
</dbReference>
<dbReference type="InterPro" id="IPR055355">
    <property type="entry name" value="ZP-C"/>
</dbReference>
<comment type="subcellular location">
    <subcellularLocation>
        <location evidence="1">Membrane</location>
        <topology evidence="1">Single-pass membrane protein</topology>
    </subcellularLocation>
</comment>
<dbReference type="Gene3D" id="2.60.40.3210">
    <property type="entry name" value="Zona pellucida, ZP-N domain"/>
    <property type="match status" value="1"/>
</dbReference>
<evidence type="ECO:0000313" key="13">
    <source>
        <dbReference type="EMBL" id="CAL1533538.1"/>
    </source>
</evidence>
<dbReference type="SUPFAM" id="SSF56487">
    <property type="entry name" value="SRCR-like"/>
    <property type="match status" value="2"/>
</dbReference>
<dbReference type="EMBL" id="CAXITT010000145">
    <property type="protein sequence ID" value="CAL1533538.1"/>
    <property type="molecule type" value="Genomic_DNA"/>
</dbReference>
<keyword evidence="4" id="KW-0677">Repeat</keyword>
<dbReference type="Pfam" id="PF23344">
    <property type="entry name" value="ZP-N"/>
    <property type="match status" value="1"/>
</dbReference>
<dbReference type="Gene3D" id="3.10.250.10">
    <property type="entry name" value="SRCR-like domain"/>
    <property type="match status" value="2"/>
</dbReference>
<feature type="disulfide bond" evidence="9">
    <location>
        <begin position="109"/>
        <end position="119"/>
    </location>
</feature>
<keyword evidence="2" id="KW-0812">Transmembrane</keyword>
<dbReference type="FunFam" id="3.10.250.10:FF:000016">
    <property type="entry name" value="Scavenger receptor cysteine-rich protein type 12"/>
    <property type="match status" value="1"/>
</dbReference>
<feature type="signal peptide" evidence="10">
    <location>
        <begin position="1"/>
        <end position="26"/>
    </location>
</feature>
<sequence length="802" mass="89692">MMVTMGVKMFWTLALLVFSCISQSQGEFAKEKITYLSLRGGQRSGSTYSGRVVIQINNEGVDGAICGTWTREDAIVACRMLGYNDGNNIPWNPLFMNGNHNFLISNLRCSGQETSLSDCLRDPVVDCTYNTHDVIASCTNPSSNPVETYINGFAVQANRVTIAPVSLSSRTDYADYTQCQPPNPNIRLHGIRDRPGMGYVQVHVNGVWQYICDDKWSENDAKVVCRELCYNEPNGARPGIENEYSPMLVETPTFAWNRVQCAGDENTLNNCPRNNTTPQGQCGRHELAGVQCVVPPETSTAMEAQIECSSLNGDIVLHFTHDNFPNLNDNSISVANTPAGCTTRAQRVQSTGPDNGNYNLRIPAQGCGTAKTDNGTHICYSNTVEYDNEVYTGNVLIDYQKKTFSVSCCMATDKDVSIHFIPRSQENARNIGQNFDYTPEISFYQNERYDAKITDNPYAVEVGDWVYIVISVKAEDQSFFRDSDLKLVVTRCTANPIRSVIDGINTPLNVTLIDNTCPSDLASVTTYPISDTTEGFRFRAFKFFGYSSVYVTCHLRVCLSTDIKPHCYSSSVSSCMPIEKDVSIKFIPKTRENAQSMSQYFDYTPEISFYRNERYDVKITDNPYAVEVGDWVYIGVSVKTENQSMFRDSDLKLVVNHCTGNPIREMIYGINPADIVTLIDNKCPSDLASVTTYPISDTTEGFRFRAFKFFGYSSVYVTCHLRVCLSSDPKPLCDRSCFKDNIIGRKRRNLADEVTGLDTVVSQTLLITDPKQPPVNALPAQSHEDRTVERINPRFLKPSYQG</sequence>
<dbReference type="GO" id="GO:0016020">
    <property type="term" value="C:membrane"/>
    <property type="evidence" value="ECO:0007669"/>
    <property type="project" value="UniProtKB-SubCell"/>
</dbReference>
<evidence type="ECO:0000256" key="9">
    <source>
        <dbReference type="PROSITE-ProRule" id="PRU00196"/>
    </source>
</evidence>
<feature type="disulfide bond" evidence="9">
    <location>
        <begin position="261"/>
        <end position="271"/>
    </location>
</feature>
<evidence type="ECO:0000256" key="8">
    <source>
        <dbReference type="ARBA" id="ARBA00023180"/>
    </source>
</evidence>
<gene>
    <name evidence="13" type="ORF">GSLYS_00007498001</name>
</gene>
<name>A0AAV2HHV0_LYMST</name>